<dbReference type="GO" id="GO:0005524">
    <property type="term" value="F:ATP binding"/>
    <property type="evidence" value="ECO:0007669"/>
    <property type="project" value="UniProtKB-KW"/>
</dbReference>
<dbReference type="InterPro" id="IPR003594">
    <property type="entry name" value="HATPase_dom"/>
</dbReference>
<dbReference type="EC" id="2.7.13.3" evidence="2"/>
<evidence type="ECO:0000256" key="3">
    <source>
        <dbReference type="ARBA" id="ARBA00022553"/>
    </source>
</evidence>
<dbReference type="Pfam" id="PF02518">
    <property type="entry name" value="HATPase_c"/>
    <property type="match status" value="1"/>
</dbReference>
<dbReference type="EMBL" id="PZKG01000051">
    <property type="protein sequence ID" value="PTE21423.1"/>
    <property type="molecule type" value="Genomic_DNA"/>
</dbReference>
<dbReference type="AlphaFoldDB" id="A0A2T4JUI3"/>
<protein>
    <recommendedName>
        <fullName evidence="2">histidine kinase</fullName>
        <ecNumber evidence="2">2.7.13.3</ecNumber>
    </recommendedName>
</protein>
<gene>
    <name evidence="9" type="ORF">C5F48_12280</name>
</gene>
<feature type="domain" description="Histidine kinase/HSP90-like ATPase" evidence="8">
    <location>
        <begin position="244"/>
        <end position="341"/>
    </location>
</feature>
<keyword evidence="5" id="KW-0547">Nucleotide-binding</keyword>
<dbReference type="PANTHER" id="PTHR41523">
    <property type="entry name" value="TWO-COMPONENT SYSTEM SENSOR PROTEIN"/>
    <property type="match status" value="1"/>
</dbReference>
<evidence type="ECO:0000256" key="7">
    <source>
        <dbReference type="ARBA" id="ARBA00022840"/>
    </source>
</evidence>
<keyword evidence="6 9" id="KW-0418">Kinase</keyword>
<comment type="caution">
    <text evidence="9">The sequence shown here is derived from an EMBL/GenBank/DDBJ whole genome shotgun (WGS) entry which is preliminary data.</text>
</comment>
<evidence type="ECO:0000259" key="8">
    <source>
        <dbReference type="SMART" id="SM00387"/>
    </source>
</evidence>
<keyword evidence="7" id="KW-0067">ATP-binding</keyword>
<dbReference type="Proteomes" id="UP000241010">
    <property type="component" value="Unassembled WGS sequence"/>
</dbReference>
<dbReference type="InterPro" id="IPR036890">
    <property type="entry name" value="HATPase_C_sf"/>
</dbReference>
<evidence type="ECO:0000256" key="1">
    <source>
        <dbReference type="ARBA" id="ARBA00000085"/>
    </source>
</evidence>
<dbReference type="SUPFAM" id="SSF55874">
    <property type="entry name" value="ATPase domain of HSP90 chaperone/DNA topoisomerase II/histidine kinase"/>
    <property type="match status" value="1"/>
</dbReference>
<accession>A0A2T4JUI3</accession>
<organism evidence="9 10">
    <name type="scientific">Cereibacter changlensis JA139</name>
    <dbReference type="NCBI Taxonomy" id="1188249"/>
    <lineage>
        <taxon>Bacteria</taxon>
        <taxon>Pseudomonadati</taxon>
        <taxon>Pseudomonadota</taxon>
        <taxon>Alphaproteobacteria</taxon>
        <taxon>Rhodobacterales</taxon>
        <taxon>Paracoccaceae</taxon>
        <taxon>Cereibacter</taxon>
    </lineage>
</organism>
<dbReference type="SMART" id="SM00387">
    <property type="entry name" value="HATPase_c"/>
    <property type="match status" value="1"/>
</dbReference>
<comment type="catalytic activity">
    <reaction evidence="1">
        <text>ATP + protein L-histidine = ADP + protein N-phospho-L-histidine.</text>
        <dbReference type="EC" id="2.7.13.3"/>
    </reaction>
</comment>
<evidence type="ECO:0000256" key="6">
    <source>
        <dbReference type="ARBA" id="ARBA00022777"/>
    </source>
</evidence>
<dbReference type="GO" id="GO:0004673">
    <property type="term" value="F:protein histidine kinase activity"/>
    <property type="evidence" value="ECO:0007669"/>
    <property type="project" value="UniProtKB-EC"/>
</dbReference>
<name>A0A2T4JUI3_9RHOB</name>
<evidence type="ECO:0000256" key="5">
    <source>
        <dbReference type="ARBA" id="ARBA00022741"/>
    </source>
</evidence>
<dbReference type="OrthoDB" id="9816309at2"/>
<proteinExistence type="predicted"/>
<dbReference type="PANTHER" id="PTHR41523:SF8">
    <property type="entry name" value="ETHYLENE RESPONSE SENSOR PROTEIN"/>
    <property type="match status" value="1"/>
</dbReference>
<dbReference type="Gene3D" id="3.30.565.10">
    <property type="entry name" value="Histidine kinase-like ATPase, C-terminal domain"/>
    <property type="match status" value="1"/>
</dbReference>
<dbReference type="Pfam" id="PF07568">
    <property type="entry name" value="HisKA_2"/>
    <property type="match status" value="1"/>
</dbReference>
<evidence type="ECO:0000256" key="4">
    <source>
        <dbReference type="ARBA" id="ARBA00022679"/>
    </source>
</evidence>
<evidence type="ECO:0000313" key="9">
    <source>
        <dbReference type="EMBL" id="PTE21423.1"/>
    </source>
</evidence>
<dbReference type="InterPro" id="IPR011495">
    <property type="entry name" value="Sig_transdc_His_kin_sub2_dim/P"/>
</dbReference>
<sequence>MTASTSPADLSVDLALAVILTSDAPLLLLNSDLAVVAASRSFCRAFRIDPITITGLKVSALGSGEWDIPQLESLLQVTASGAAAVEDYEMDLRRPGQPIRKLLVNAHRLEQGSEGRTLVLLSVSDQTEARARDAHNEDLMRDKATLMAELQHRVANSLQIIASVLMQSAKRVQSDETRTHLYDAHNRVMSVAALQSQLSAAQVEDVELRPYFTNLCRSIGSSMIRDRDSVILEAVVDGSVVKAEASLNLGLIVTELVINALKHAFPGQRSGRITLDFRSKGEDWTMTVTDDGIGMPGAEADAKPGLGTSIVKALTTQLDATVGATDARPGTIVTVRHLAADGAFRTSGAAAATEAV</sequence>
<dbReference type="RefSeq" id="WP_107664204.1">
    <property type="nucleotide sequence ID" value="NZ_PZKG01000051.1"/>
</dbReference>
<keyword evidence="3" id="KW-0597">Phosphoprotein</keyword>
<evidence type="ECO:0000313" key="10">
    <source>
        <dbReference type="Proteomes" id="UP000241010"/>
    </source>
</evidence>
<reference evidence="9 10" key="1">
    <citation type="submission" date="2018-03" db="EMBL/GenBank/DDBJ databases">
        <title>Cereibacter changlensis.</title>
        <authorList>
            <person name="Meyer T.E."/>
            <person name="Miller S."/>
            <person name="Lodha T."/>
            <person name="Gandham S."/>
            <person name="Chintalapati S."/>
            <person name="Chintalapati V.R."/>
        </authorList>
    </citation>
    <scope>NUCLEOTIDE SEQUENCE [LARGE SCALE GENOMIC DNA]</scope>
    <source>
        <strain evidence="9 10">JA139</strain>
    </source>
</reference>
<evidence type="ECO:0000256" key="2">
    <source>
        <dbReference type="ARBA" id="ARBA00012438"/>
    </source>
</evidence>
<keyword evidence="4" id="KW-0808">Transferase</keyword>
<keyword evidence="10" id="KW-1185">Reference proteome</keyword>
<dbReference type="Gene3D" id="3.30.450.20">
    <property type="entry name" value="PAS domain"/>
    <property type="match status" value="1"/>
</dbReference>